<feature type="domain" description="ABC transporter" evidence="5">
    <location>
        <begin position="47"/>
        <end position="75"/>
    </location>
</feature>
<dbReference type="SUPFAM" id="SSF52540">
    <property type="entry name" value="P-loop containing nucleoside triphosphate hydrolases"/>
    <property type="match status" value="1"/>
</dbReference>
<sequence length="75" mass="8184">MQNETASHGINFDALGRDRQSLDLASESVELEVPGLNLFYGAKQALFDVRMNIPKQRVTAFIGPSGCGKSTLLRC</sequence>
<evidence type="ECO:0000256" key="2">
    <source>
        <dbReference type="ARBA" id="ARBA00022519"/>
    </source>
</evidence>
<accession>A0A367M161</accession>
<keyword evidence="3" id="KW-1278">Translocase</keyword>
<dbReference type="AlphaFoldDB" id="A0A367M161"/>
<protein>
    <submittedName>
        <fullName evidence="6">ATP-binding cassette domain-containing protein</fullName>
    </submittedName>
</protein>
<gene>
    <name evidence="6" type="ORF">DT376_33035</name>
</gene>
<dbReference type="PANTHER" id="PTHR43423:SF12">
    <property type="entry name" value="IRON EXPORT ATP-BINDING PROTEIN FETA-RELATED"/>
    <property type="match status" value="1"/>
</dbReference>
<keyword evidence="2" id="KW-0997">Cell inner membrane</keyword>
<dbReference type="InterPro" id="IPR003439">
    <property type="entry name" value="ABC_transporter-like_ATP-bd"/>
</dbReference>
<dbReference type="PANTHER" id="PTHR43423">
    <property type="entry name" value="ABC TRANSPORTER I FAMILY MEMBER 17"/>
    <property type="match status" value="1"/>
</dbReference>
<evidence type="ECO:0000313" key="6">
    <source>
        <dbReference type="EMBL" id="RCI70713.1"/>
    </source>
</evidence>
<keyword evidence="4" id="KW-0472">Membrane</keyword>
<evidence type="ECO:0000256" key="3">
    <source>
        <dbReference type="ARBA" id="ARBA00022967"/>
    </source>
</evidence>
<name>A0A367M161_PSEAI</name>
<proteinExistence type="predicted"/>
<keyword evidence="6" id="KW-0547">Nucleotide-binding</keyword>
<dbReference type="Proteomes" id="UP000253594">
    <property type="component" value="Unassembled WGS sequence"/>
</dbReference>
<dbReference type="GO" id="GO:0005524">
    <property type="term" value="F:ATP binding"/>
    <property type="evidence" value="ECO:0007669"/>
    <property type="project" value="UniProtKB-KW"/>
</dbReference>
<evidence type="ECO:0000313" key="7">
    <source>
        <dbReference type="Proteomes" id="UP000253594"/>
    </source>
</evidence>
<evidence type="ECO:0000256" key="1">
    <source>
        <dbReference type="ARBA" id="ARBA00022475"/>
    </source>
</evidence>
<comment type="caution">
    <text evidence="6">The sequence shown here is derived from an EMBL/GenBank/DDBJ whole genome shotgun (WGS) entry which is preliminary data.</text>
</comment>
<evidence type="ECO:0000256" key="4">
    <source>
        <dbReference type="ARBA" id="ARBA00023136"/>
    </source>
</evidence>
<evidence type="ECO:0000259" key="5">
    <source>
        <dbReference type="Pfam" id="PF00005"/>
    </source>
</evidence>
<organism evidence="6 7">
    <name type="scientific">Pseudomonas aeruginosa</name>
    <dbReference type="NCBI Taxonomy" id="287"/>
    <lineage>
        <taxon>Bacteria</taxon>
        <taxon>Pseudomonadati</taxon>
        <taxon>Pseudomonadota</taxon>
        <taxon>Gammaproteobacteria</taxon>
        <taxon>Pseudomonadales</taxon>
        <taxon>Pseudomonadaceae</taxon>
        <taxon>Pseudomonas</taxon>
    </lineage>
</organism>
<feature type="non-terminal residue" evidence="6">
    <location>
        <position position="75"/>
    </location>
</feature>
<dbReference type="InterPro" id="IPR027417">
    <property type="entry name" value="P-loop_NTPase"/>
</dbReference>
<dbReference type="Pfam" id="PF00005">
    <property type="entry name" value="ABC_tran"/>
    <property type="match status" value="1"/>
</dbReference>
<keyword evidence="1" id="KW-1003">Cell membrane</keyword>
<reference evidence="6 7" key="1">
    <citation type="submission" date="2018-07" db="EMBL/GenBank/DDBJ databases">
        <title>Mechanisms of high-level aminoglycoside resistance among Gram-negative pathogens in Brazil.</title>
        <authorList>
            <person name="Ballaben A.S."/>
            <person name="Darini A.L.C."/>
            <person name="Doi Y."/>
        </authorList>
    </citation>
    <scope>NUCLEOTIDE SEQUENCE [LARGE SCALE GENOMIC DNA]</scope>
    <source>
        <strain evidence="6 7">B2-305</strain>
    </source>
</reference>
<keyword evidence="6" id="KW-0067">ATP-binding</keyword>
<dbReference type="EMBL" id="QORE01001883">
    <property type="protein sequence ID" value="RCI70713.1"/>
    <property type="molecule type" value="Genomic_DNA"/>
</dbReference>
<dbReference type="GO" id="GO:0016887">
    <property type="term" value="F:ATP hydrolysis activity"/>
    <property type="evidence" value="ECO:0007669"/>
    <property type="project" value="InterPro"/>
</dbReference>
<dbReference type="Gene3D" id="3.40.50.300">
    <property type="entry name" value="P-loop containing nucleotide triphosphate hydrolases"/>
    <property type="match status" value="1"/>
</dbReference>